<comment type="caution">
    <text evidence="2">The sequence shown here is derived from an EMBL/GenBank/DDBJ whole genome shotgun (WGS) entry which is preliminary data.</text>
</comment>
<name>A0A6B2H041_9BACT</name>
<proteinExistence type="predicted"/>
<feature type="transmembrane region" description="Helical" evidence="1">
    <location>
        <begin position="159"/>
        <end position="178"/>
    </location>
</feature>
<dbReference type="Proteomes" id="UP000478546">
    <property type="component" value="Unassembled WGS sequence"/>
</dbReference>
<protein>
    <submittedName>
        <fullName evidence="2">Multidrug resistance efflux transporter family protein</fullName>
    </submittedName>
</protein>
<sequence length="318" mass="34527">MQANQNLKAIGMGVVASVFFCSTYVFNSFISVANGHWAWTVSLRTIFLLVILLGILQIKDQLKPLWRILLKMPGTWVFWGSIWFGLVYVLLTAAASFGPGWLVAGVFQFTIVAGILLSPFLYKDSRAKIPVRALLLSILILVGIALMQWSQRNGSYSDAQLLICIVLVLLAAVIWPLANRKMLLFVEEQGYELNAMQRVAGTAMGSLPALFILMGIGYYQAGLPGQTQLWAVFVIALSSGVIGTILFFKATHLARTDSAALAAVEATQSIEILATVTGEVLLLGIAWPNLTGNVGMLLVTGGLILYSLPARKKVLRPA</sequence>
<dbReference type="InterPro" id="IPR032713">
    <property type="entry name" value="EmrE"/>
</dbReference>
<gene>
    <name evidence="2" type="ORF">GWO68_06130</name>
</gene>
<organism evidence="2 3">
    <name type="scientific">Pontibacter fetidus</name>
    <dbReference type="NCBI Taxonomy" id="2700082"/>
    <lineage>
        <taxon>Bacteria</taxon>
        <taxon>Pseudomonadati</taxon>
        <taxon>Bacteroidota</taxon>
        <taxon>Cytophagia</taxon>
        <taxon>Cytophagales</taxon>
        <taxon>Hymenobacteraceae</taxon>
        <taxon>Pontibacter</taxon>
    </lineage>
</organism>
<dbReference type="AlphaFoldDB" id="A0A6B2H041"/>
<evidence type="ECO:0000256" key="1">
    <source>
        <dbReference type="SAM" id="Phobius"/>
    </source>
</evidence>
<feature type="transmembrane region" description="Helical" evidence="1">
    <location>
        <begin position="199"/>
        <end position="221"/>
    </location>
</feature>
<reference evidence="2 3" key="1">
    <citation type="submission" date="2020-01" db="EMBL/GenBank/DDBJ databases">
        <authorList>
            <person name="Kim M.K."/>
        </authorList>
    </citation>
    <scope>NUCLEOTIDE SEQUENCE [LARGE SCALE GENOMIC DNA]</scope>
    <source>
        <strain evidence="2 3">BT213</strain>
    </source>
</reference>
<feature type="transmembrane region" description="Helical" evidence="1">
    <location>
        <begin position="129"/>
        <end position="147"/>
    </location>
</feature>
<evidence type="ECO:0000313" key="3">
    <source>
        <dbReference type="Proteomes" id="UP000478546"/>
    </source>
</evidence>
<keyword evidence="1" id="KW-0472">Membrane</keyword>
<feature type="transmembrane region" description="Helical" evidence="1">
    <location>
        <begin position="227"/>
        <end position="248"/>
    </location>
</feature>
<dbReference type="RefSeq" id="WP_162345549.1">
    <property type="nucleotide sequence ID" value="NZ_JAAEAA010000006.1"/>
</dbReference>
<feature type="transmembrane region" description="Helical" evidence="1">
    <location>
        <begin position="9"/>
        <end position="30"/>
    </location>
</feature>
<keyword evidence="1" id="KW-1133">Transmembrane helix</keyword>
<accession>A0A6B2H041</accession>
<dbReference type="EMBL" id="JAAEAA010000006">
    <property type="protein sequence ID" value="NDK55488.1"/>
    <property type="molecule type" value="Genomic_DNA"/>
</dbReference>
<feature type="transmembrane region" description="Helical" evidence="1">
    <location>
        <begin position="101"/>
        <end position="122"/>
    </location>
</feature>
<dbReference type="Pfam" id="PF13536">
    <property type="entry name" value="EmrE"/>
    <property type="match status" value="1"/>
</dbReference>
<evidence type="ECO:0000313" key="2">
    <source>
        <dbReference type="EMBL" id="NDK55488.1"/>
    </source>
</evidence>
<feature type="transmembrane region" description="Helical" evidence="1">
    <location>
        <begin position="76"/>
        <end position="95"/>
    </location>
</feature>
<keyword evidence="1" id="KW-0812">Transmembrane</keyword>
<feature type="transmembrane region" description="Helical" evidence="1">
    <location>
        <begin position="36"/>
        <end position="56"/>
    </location>
</feature>
<keyword evidence="3" id="KW-1185">Reference proteome</keyword>